<reference evidence="2" key="1">
    <citation type="submission" date="2020-08" db="EMBL/GenBank/DDBJ databases">
        <title>Plant Genome Project.</title>
        <authorList>
            <person name="Zhang R.-G."/>
        </authorList>
    </citation>
    <scope>NUCLEOTIDE SEQUENCE</scope>
    <source>
        <strain evidence="2">WSP0</strain>
        <tissue evidence="2">Leaf</tissue>
    </source>
</reference>
<accession>A0AAV6K5V8</accession>
<gene>
    <name evidence="2" type="ORF">RHGRI_013511</name>
</gene>
<feature type="compositionally biased region" description="Acidic residues" evidence="1">
    <location>
        <begin position="69"/>
        <end position="81"/>
    </location>
</feature>
<name>A0AAV6K5V8_9ERIC</name>
<feature type="compositionally biased region" description="Polar residues" evidence="1">
    <location>
        <begin position="24"/>
        <end position="47"/>
    </location>
</feature>
<protein>
    <submittedName>
        <fullName evidence="2">Uncharacterized protein</fullName>
    </submittedName>
</protein>
<evidence type="ECO:0000313" key="2">
    <source>
        <dbReference type="EMBL" id="KAG5547855.1"/>
    </source>
</evidence>
<dbReference type="Proteomes" id="UP000823749">
    <property type="component" value="Chromosome 5"/>
</dbReference>
<dbReference type="AlphaFoldDB" id="A0AAV6K5V8"/>
<proteinExistence type="predicted"/>
<dbReference type="EMBL" id="JACTNZ010000005">
    <property type="protein sequence ID" value="KAG5547855.1"/>
    <property type="molecule type" value="Genomic_DNA"/>
</dbReference>
<organism evidence="2 3">
    <name type="scientific">Rhododendron griersonianum</name>
    <dbReference type="NCBI Taxonomy" id="479676"/>
    <lineage>
        <taxon>Eukaryota</taxon>
        <taxon>Viridiplantae</taxon>
        <taxon>Streptophyta</taxon>
        <taxon>Embryophyta</taxon>
        <taxon>Tracheophyta</taxon>
        <taxon>Spermatophyta</taxon>
        <taxon>Magnoliopsida</taxon>
        <taxon>eudicotyledons</taxon>
        <taxon>Gunneridae</taxon>
        <taxon>Pentapetalae</taxon>
        <taxon>asterids</taxon>
        <taxon>Ericales</taxon>
        <taxon>Ericaceae</taxon>
        <taxon>Ericoideae</taxon>
        <taxon>Rhodoreae</taxon>
        <taxon>Rhododendron</taxon>
    </lineage>
</organism>
<evidence type="ECO:0000313" key="3">
    <source>
        <dbReference type="Proteomes" id="UP000823749"/>
    </source>
</evidence>
<feature type="region of interest" description="Disordered" evidence="1">
    <location>
        <begin position="1"/>
        <end position="53"/>
    </location>
</feature>
<sequence length="132" mass="15335">MFSERFPEQSSRQQHYENDATFFPGQSSQQQRYDNDTTFFPGQSYQQRPFDDNDTTFFANEIEEHDHAMEDDEGLEPEGLEEASATSFEDVDEGLEAEYNEGNAMRMHQPPCSIYMQDTWSNIVDPSPQMPN</sequence>
<feature type="region of interest" description="Disordered" evidence="1">
    <location>
        <begin position="69"/>
        <end position="91"/>
    </location>
</feature>
<evidence type="ECO:0000256" key="1">
    <source>
        <dbReference type="SAM" id="MobiDB-lite"/>
    </source>
</evidence>
<keyword evidence="3" id="KW-1185">Reference proteome</keyword>
<comment type="caution">
    <text evidence="2">The sequence shown here is derived from an EMBL/GenBank/DDBJ whole genome shotgun (WGS) entry which is preliminary data.</text>
</comment>